<protein>
    <recommendedName>
        <fullName evidence="5">XRE family transcriptional regulator</fullName>
    </recommendedName>
</protein>
<dbReference type="InterPro" id="IPR010982">
    <property type="entry name" value="Lambda_DNA-bd_dom_sf"/>
</dbReference>
<dbReference type="KEGG" id="cluj:IAU68_03575"/>
<accession>A0A7H0K0P0</accession>
<evidence type="ECO:0000313" key="2">
    <source>
        <dbReference type="EMBL" id="QNP90856.1"/>
    </source>
</evidence>
<evidence type="ECO:0000313" key="1">
    <source>
        <dbReference type="EMBL" id="MBC3179400.1"/>
    </source>
</evidence>
<sequence length="75" mass="8323">MQINPKALDKAKEITGSRSDEQLGQMFLDRTGTTVRNWRAGKTSPDLETVAKIQRLTGWSFDQILTTEPAETTAA</sequence>
<dbReference type="EMBL" id="JACMYE010000007">
    <property type="protein sequence ID" value="MBC3179400.1"/>
    <property type="molecule type" value="Genomic_DNA"/>
</dbReference>
<organism evidence="2 3">
    <name type="scientific">Corynebacterium lujinxingii</name>
    <dbReference type="NCBI Taxonomy" id="2763010"/>
    <lineage>
        <taxon>Bacteria</taxon>
        <taxon>Bacillati</taxon>
        <taxon>Actinomycetota</taxon>
        <taxon>Actinomycetes</taxon>
        <taxon>Mycobacteriales</taxon>
        <taxon>Corynebacteriaceae</taxon>
        <taxon>Corynebacterium</taxon>
    </lineage>
</organism>
<gene>
    <name evidence="1" type="ORF">H7348_08815</name>
    <name evidence="2" type="ORF">IAU68_03575</name>
</gene>
<proteinExistence type="predicted"/>
<evidence type="ECO:0000313" key="4">
    <source>
        <dbReference type="Proteomes" id="UP000642876"/>
    </source>
</evidence>
<dbReference type="AlphaFoldDB" id="A0A7H0K0P0"/>
<evidence type="ECO:0008006" key="5">
    <source>
        <dbReference type="Google" id="ProtNLM"/>
    </source>
</evidence>
<keyword evidence="4" id="KW-1185">Reference proteome</keyword>
<dbReference type="Gene3D" id="1.10.260.40">
    <property type="entry name" value="lambda repressor-like DNA-binding domains"/>
    <property type="match status" value="1"/>
</dbReference>
<dbReference type="Proteomes" id="UP000516235">
    <property type="component" value="Chromosome"/>
</dbReference>
<name>A0A7H0K0P0_9CORY</name>
<dbReference type="RefSeq" id="WP_171194441.1">
    <property type="nucleotide sequence ID" value="NZ_CP061032.1"/>
</dbReference>
<evidence type="ECO:0000313" key="3">
    <source>
        <dbReference type="Proteomes" id="UP000516235"/>
    </source>
</evidence>
<dbReference type="GO" id="GO:0003677">
    <property type="term" value="F:DNA binding"/>
    <property type="evidence" value="ECO:0007669"/>
    <property type="project" value="InterPro"/>
</dbReference>
<dbReference type="EMBL" id="CP061032">
    <property type="protein sequence ID" value="QNP90856.1"/>
    <property type="molecule type" value="Genomic_DNA"/>
</dbReference>
<dbReference type="Proteomes" id="UP000642876">
    <property type="component" value="Unassembled WGS sequence"/>
</dbReference>
<reference evidence="3 4" key="1">
    <citation type="submission" date="2020-08" db="EMBL/GenBank/DDBJ databases">
        <title>novel species in genus Corynebacterium.</title>
        <authorList>
            <person name="Zhang G."/>
        </authorList>
    </citation>
    <scope>NUCLEOTIDE SEQUENCE [LARGE SCALE GENOMIC DNA]</scope>
    <source>
        <strain evidence="3 4">zg-917</strain>
        <strain evidence="2">Zg-917</strain>
    </source>
</reference>